<dbReference type="AlphaFoldDB" id="A0A221M8Z1"/>
<dbReference type="InterPro" id="IPR049647">
    <property type="entry name" value="GvpQ-like"/>
</dbReference>
<feature type="region of interest" description="Disordered" evidence="1">
    <location>
        <begin position="129"/>
        <end position="179"/>
    </location>
</feature>
<feature type="compositionally biased region" description="Polar residues" evidence="1">
    <location>
        <begin position="153"/>
        <end position="166"/>
    </location>
</feature>
<evidence type="ECO:0000256" key="2">
    <source>
        <dbReference type="SAM" id="Phobius"/>
    </source>
</evidence>
<keyword evidence="4" id="KW-1185">Reference proteome</keyword>
<feature type="compositionally biased region" description="Basic and acidic residues" evidence="1">
    <location>
        <begin position="129"/>
        <end position="138"/>
    </location>
</feature>
<gene>
    <name evidence="3" type="ORF">CFK40_03320</name>
</gene>
<organism evidence="3 4">
    <name type="scientific">Virgibacillus necropolis</name>
    <dbReference type="NCBI Taxonomy" id="163877"/>
    <lineage>
        <taxon>Bacteria</taxon>
        <taxon>Bacillati</taxon>
        <taxon>Bacillota</taxon>
        <taxon>Bacilli</taxon>
        <taxon>Bacillales</taxon>
        <taxon>Bacillaceae</taxon>
        <taxon>Virgibacillus</taxon>
    </lineage>
</organism>
<keyword evidence="2" id="KW-1133">Transmembrane helix</keyword>
<dbReference type="EMBL" id="CP022437">
    <property type="protein sequence ID" value="ASN04099.1"/>
    <property type="molecule type" value="Genomic_DNA"/>
</dbReference>
<evidence type="ECO:0000256" key="1">
    <source>
        <dbReference type="SAM" id="MobiDB-lite"/>
    </source>
</evidence>
<accession>A0A221M8Z1</accession>
<reference evidence="3 4" key="1">
    <citation type="journal article" date="2003" name="Int. J. Syst. Evol. Microbiol.">
        <title>Virgibacillus carmonensis sp. nov., Virgibacillus necropolis sp. nov. and Virgibacillus picturae sp. nov., three novel species isolated from deteriorated mural paintings, transfer of the species of the genus salibacillus to Virgibacillus, as Virgibacillus marismortui comb. nov. and Virgibacillus salexigens comb. nov., and emended description of the genus Virgibacillus.</title>
        <authorList>
            <person name="Heyrman J."/>
            <person name="Logan N.A."/>
            <person name="Busse H.J."/>
            <person name="Balcaen A."/>
            <person name="Lebbe L."/>
            <person name="Rodriguez-Diaz M."/>
            <person name="Swings J."/>
            <person name="De Vos P."/>
        </authorList>
    </citation>
    <scope>NUCLEOTIDE SEQUENCE [LARGE SCALE GENOMIC DNA]</scope>
    <source>
        <strain evidence="3 4">LMG 19488</strain>
    </source>
</reference>
<name>A0A221M8Z1_9BACI</name>
<protein>
    <submittedName>
        <fullName evidence="3">Gas vesicle protein GvpQ</fullName>
    </submittedName>
</protein>
<feature type="compositionally biased region" description="Basic and acidic residues" evidence="1">
    <location>
        <begin position="168"/>
        <end position="179"/>
    </location>
</feature>
<evidence type="ECO:0000313" key="4">
    <source>
        <dbReference type="Proteomes" id="UP000204391"/>
    </source>
</evidence>
<dbReference type="Proteomes" id="UP000204391">
    <property type="component" value="Chromosome"/>
</dbReference>
<dbReference type="KEGG" id="vne:CFK40_03320"/>
<dbReference type="RefSeq" id="WP_089530669.1">
    <property type="nucleotide sequence ID" value="NZ_CP022437.1"/>
</dbReference>
<keyword evidence="2" id="KW-0472">Membrane</keyword>
<proteinExistence type="predicted"/>
<dbReference type="OrthoDB" id="2966464at2"/>
<feature type="transmembrane region" description="Helical" evidence="2">
    <location>
        <begin position="12"/>
        <end position="30"/>
    </location>
</feature>
<evidence type="ECO:0000313" key="3">
    <source>
        <dbReference type="EMBL" id="ASN04099.1"/>
    </source>
</evidence>
<keyword evidence="2" id="KW-0812">Transmembrane</keyword>
<sequence length="179" mass="19267">MNAPKKVKEHQGSTVFAGGFTALAASTLLVPKVRKRVKNVIKRADDPTELKEAAKKEAKQEVAVQAKKKFKEGIQSKVKGAAGNLQKKKEENANKVHANAGKVEEKAQGTLLKLRDKIAGVKDAGESFQKKLKGKTDSDDQISGVKDIKGANNIKSSTGIKSSNNIKGPKDIRHSSDIK</sequence>
<dbReference type="NCBIfam" id="NF041670">
    <property type="entry name" value="GvpQ"/>
    <property type="match status" value="1"/>
</dbReference>